<dbReference type="InterPro" id="IPR001853">
    <property type="entry name" value="DSBA-like_thioredoxin_dom"/>
</dbReference>
<proteinExistence type="inferred from homology"/>
<dbReference type="InterPro" id="IPR051924">
    <property type="entry name" value="GST_Kappa/NadH"/>
</dbReference>
<dbReference type="PANTHER" id="PTHR42943">
    <property type="entry name" value="GLUTATHIONE S-TRANSFERASE KAPPA"/>
    <property type="match status" value="1"/>
</dbReference>
<comment type="catalytic activity">
    <reaction evidence="1">
        <text>2-hydroxychromene-2-carboxylate = (3E)-4-(2-hydroxyphenyl)-2-oxobut-3-enoate</text>
        <dbReference type="Rhea" id="RHEA:27401"/>
        <dbReference type="ChEBI" id="CHEBI:59350"/>
        <dbReference type="ChEBI" id="CHEBI:59353"/>
        <dbReference type="EC" id="5.99.1.4"/>
    </reaction>
</comment>
<dbReference type="InterPro" id="IPR044087">
    <property type="entry name" value="NahD-like"/>
</dbReference>
<dbReference type="EC" id="5.99.1.4" evidence="1"/>
<dbReference type="SUPFAM" id="SSF52833">
    <property type="entry name" value="Thioredoxin-like"/>
    <property type="match status" value="1"/>
</dbReference>
<protein>
    <recommendedName>
        <fullName evidence="1">2-hydroxychromene-2-carboxylate isomerase</fullName>
        <ecNumber evidence="1">5.99.1.4</ecNumber>
    </recommendedName>
</protein>
<dbReference type="RefSeq" id="WP_188577059.1">
    <property type="nucleotide sequence ID" value="NZ_BMDZ01000017.1"/>
</dbReference>
<dbReference type="InterPro" id="IPR014440">
    <property type="entry name" value="HCCAis_GSTk"/>
</dbReference>
<comment type="caution">
    <text evidence="3">The sequence shown here is derived from an EMBL/GenBank/DDBJ whole genome shotgun (WGS) entry which is preliminary data.</text>
</comment>
<keyword evidence="1 3" id="KW-0413">Isomerase</keyword>
<dbReference type="InterPro" id="IPR036249">
    <property type="entry name" value="Thioredoxin-like_sf"/>
</dbReference>
<dbReference type="GO" id="GO:0016853">
    <property type="term" value="F:isomerase activity"/>
    <property type="evidence" value="ECO:0007669"/>
    <property type="project" value="UniProtKB-KW"/>
</dbReference>
<gene>
    <name evidence="3" type="ORF">GCM10011505_18400</name>
</gene>
<dbReference type="EMBL" id="BMDZ01000017">
    <property type="protein sequence ID" value="GGB37273.1"/>
    <property type="molecule type" value="Genomic_DNA"/>
</dbReference>
<evidence type="ECO:0000259" key="2">
    <source>
        <dbReference type="Pfam" id="PF01323"/>
    </source>
</evidence>
<evidence type="ECO:0000256" key="1">
    <source>
        <dbReference type="PIRNR" id="PIRNR006386"/>
    </source>
</evidence>
<comment type="similarity">
    <text evidence="1">Belongs to the GST superfamily. NadH family.</text>
</comment>
<dbReference type="Pfam" id="PF01323">
    <property type="entry name" value="DSBA"/>
    <property type="match status" value="1"/>
</dbReference>
<evidence type="ECO:0000313" key="4">
    <source>
        <dbReference type="Proteomes" id="UP000603352"/>
    </source>
</evidence>
<dbReference type="PIRSF" id="PIRSF006386">
    <property type="entry name" value="HCCAis_GSTk"/>
    <property type="match status" value="1"/>
</dbReference>
<name>A0ABQ1IFW1_9PROT</name>
<keyword evidence="4" id="KW-1185">Reference proteome</keyword>
<dbReference type="CDD" id="cd03022">
    <property type="entry name" value="DsbA_HCCA_Iso"/>
    <property type="match status" value="1"/>
</dbReference>
<organism evidence="3 4">
    <name type="scientific">Tistrella bauzanensis</name>
    <dbReference type="NCBI Taxonomy" id="657419"/>
    <lineage>
        <taxon>Bacteria</taxon>
        <taxon>Pseudomonadati</taxon>
        <taxon>Pseudomonadota</taxon>
        <taxon>Alphaproteobacteria</taxon>
        <taxon>Geminicoccales</taxon>
        <taxon>Geminicoccaceae</taxon>
        <taxon>Tistrella</taxon>
    </lineage>
</organism>
<evidence type="ECO:0000313" key="3">
    <source>
        <dbReference type="EMBL" id="GGB37273.1"/>
    </source>
</evidence>
<feature type="domain" description="DSBA-like thioredoxin" evidence="2">
    <location>
        <begin position="5"/>
        <end position="197"/>
    </location>
</feature>
<dbReference type="Gene3D" id="3.40.30.10">
    <property type="entry name" value="Glutaredoxin"/>
    <property type="match status" value="1"/>
</dbReference>
<dbReference type="PANTHER" id="PTHR42943:SF2">
    <property type="entry name" value="GLUTATHIONE S-TRANSFERASE KAPPA 1"/>
    <property type="match status" value="1"/>
</dbReference>
<accession>A0ABQ1IFW1</accession>
<reference evidence="4" key="1">
    <citation type="journal article" date="2019" name="Int. J. Syst. Evol. Microbiol.">
        <title>The Global Catalogue of Microorganisms (GCM) 10K type strain sequencing project: providing services to taxonomists for standard genome sequencing and annotation.</title>
        <authorList>
            <consortium name="The Broad Institute Genomics Platform"/>
            <consortium name="The Broad Institute Genome Sequencing Center for Infectious Disease"/>
            <person name="Wu L."/>
            <person name="Ma J."/>
        </authorList>
    </citation>
    <scope>NUCLEOTIDE SEQUENCE [LARGE SCALE GENOMIC DNA]</scope>
    <source>
        <strain evidence="4">CGMCC 1.10188</strain>
    </source>
</reference>
<sequence>MAEPIDFYFDFTSPYGYIAAHQIDQIGDRHGRAVRWHPFLLGAVFKLTNMQPPITDPMKGPYALRDFARSARLAGLPFRMPAAFPFHPVAAARGFYWADAVDPERAKRLALAIYARLFAQGPEIHDAGPTTPEMVADLAADVGFDRDACLAGIGADDTKARLRAAGEQVVARGVFGSPFFLIDGEPFFGADRLGQVDRWLETGGW</sequence>
<dbReference type="Proteomes" id="UP000603352">
    <property type="component" value="Unassembled WGS sequence"/>
</dbReference>